<dbReference type="RefSeq" id="XP_038987029.1">
    <property type="nucleotide sequence ID" value="XM_039131101.1"/>
</dbReference>
<dbReference type="PROSITE" id="PS50158">
    <property type="entry name" value="ZF_CCHC"/>
    <property type="match status" value="1"/>
</dbReference>
<sequence length="279" mass="31988">MNEKETLEEFYNKLVQLVNQTKSYGDDIPDKRLNEKILISLPFKFEPKIAVIEETKDISTISVEELIGLLKSYEQRLNRYSEKSVESAFQSMLNLDSRSTDKRPQESSRGGRSGRGRGRNSRGRGRGSYDRKIESDTSQKKCRICNRSSHEEKDCWFKGKPQCHNCKKFGHLKKDCRFNSNQQANYTEEKEDEGIFLDMDTSYHSQVRLGNGALVEVKGKGTIGVQSKRGAEHIHDVLFVPDLDQSLLSVGQLVEHGYSIHFEDGECIIFDNKQKKQVL</sequence>
<feature type="region of interest" description="Disordered" evidence="2">
    <location>
        <begin position="92"/>
        <end position="134"/>
    </location>
</feature>
<dbReference type="SUPFAM" id="SSF57756">
    <property type="entry name" value="Retrovirus zinc finger-like domains"/>
    <property type="match status" value="1"/>
</dbReference>
<proteinExistence type="predicted"/>
<protein>
    <submittedName>
        <fullName evidence="5">Uncharacterized protein LOC120112232</fullName>
    </submittedName>
</protein>
<gene>
    <name evidence="5" type="primary">LOC120112232</name>
</gene>
<dbReference type="Gene3D" id="4.10.60.10">
    <property type="entry name" value="Zinc finger, CCHC-type"/>
    <property type="match status" value="1"/>
</dbReference>
<evidence type="ECO:0000259" key="3">
    <source>
        <dbReference type="PROSITE" id="PS50158"/>
    </source>
</evidence>
<keyword evidence="1" id="KW-0863">Zinc-finger</keyword>
<evidence type="ECO:0000313" key="4">
    <source>
        <dbReference type="Proteomes" id="UP000228380"/>
    </source>
</evidence>
<reference evidence="4" key="1">
    <citation type="journal article" date="2019" name="Nat. Commun.">
        <title>Genome-wide association mapping of date palm fruit traits.</title>
        <authorList>
            <person name="Hazzouri K.M."/>
            <person name="Gros-Balthazard M."/>
            <person name="Flowers J.M."/>
            <person name="Copetti D."/>
            <person name="Lemansour A."/>
            <person name="Lebrun M."/>
            <person name="Masmoudi K."/>
            <person name="Ferrand S."/>
            <person name="Dhar M.I."/>
            <person name="Fresquez Z.A."/>
            <person name="Rosas U."/>
            <person name="Zhang J."/>
            <person name="Talag J."/>
            <person name="Lee S."/>
            <person name="Kudrna D."/>
            <person name="Powell R.F."/>
            <person name="Leitch I.J."/>
            <person name="Krueger R.R."/>
            <person name="Wing R.A."/>
            <person name="Amiri K.M.A."/>
            <person name="Purugganan M.D."/>
        </authorList>
    </citation>
    <scope>NUCLEOTIDE SEQUENCE [LARGE SCALE GENOMIC DNA]</scope>
    <source>
        <strain evidence="4">cv. Khalas</strain>
    </source>
</reference>
<dbReference type="InterPro" id="IPR001878">
    <property type="entry name" value="Znf_CCHC"/>
</dbReference>
<dbReference type="GO" id="GO:0008270">
    <property type="term" value="F:zinc ion binding"/>
    <property type="evidence" value="ECO:0007669"/>
    <property type="project" value="UniProtKB-KW"/>
</dbReference>
<dbReference type="OrthoDB" id="778489at2759"/>
<dbReference type="KEGG" id="pda:120112232"/>
<dbReference type="PANTHER" id="PTHR35317:SF35">
    <property type="entry name" value="DUF4219 DOMAIN-CONTAINING PROTEIN"/>
    <property type="match status" value="1"/>
</dbReference>
<dbReference type="PANTHER" id="PTHR35317">
    <property type="entry name" value="OS04G0629600 PROTEIN"/>
    <property type="match status" value="1"/>
</dbReference>
<dbReference type="AlphaFoldDB" id="A0A8B9AUI8"/>
<keyword evidence="4" id="KW-1185">Reference proteome</keyword>
<accession>A0A8B9AUI8</accession>
<keyword evidence="1" id="KW-0862">Zinc</keyword>
<dbReference type="SMART" id="SM00343">
    <property type="entry name" value="ZnF_C2HC"/>
    <property type="match status" value="2"/>
</dbReference>
<organism evidence="4 5">
    <name type="scientific">Phoenix dactylifera</name>
    <name type="common">Date palm</name>
    <dbReference type="NCBI Taxonomy" id="42345"/>
    <lineage>
        <taxon>Eukaryota</taxon>
        <taxon>Viridiplantae</taxon>
        <taxon>Streptophyta</taxon>
        <taxon>Embryophyta</taxon>
        <taxon>Tracheophyta</taxon>
        <taxon>Spermatophyta</taxon>
        <taxon>Magnoliopsida</taxon>
        <taxon>Liliopsida</taxon>
        <taxon>Arecaceae</taxon>
        <taxon>Coryphoideae</taxon>
        <taxon>Phoeniceae</taxon>
        <taxon>Phoenix</taxon>
    </lineage>
</organism>
<dbReference type="Proteomes" id="UP000228380">
    <property type="component" value="Chromosome 10"/>
</dbReference>
<dbReference type="InterPro" id="IPR036875">
    <property type="entry name" value="Znf_CCHC_sf"/>
</dbReference>
<evidence type="ECO:0000256" key="2">
    <source>
        <dbReference type="SAM" id="MobiDB-lite"/>
    </source>
</evidence>
<evidence type="ECO:0000313" key="5">
    <source>
        <dbReference type="RefSeq" id="XP_038987029.1"/>
    </source>
</evidence>
<evidence type="ECO:0000256" key="1">
    <source>
        <dbReference type="PROSITE-ProRule" id="PRU00047"/>
    </source>
</evidence>
<keyword evidence="1" id="KW-0479">Metal-binding</keyword>
<name>A0A8B9AUI8_PHODC</name>
<dbReference type="InterPro" id="IPR054722">
    <property type="entry name" value="PolX-like_BBD"/>
</dbReference>
<dbReference type="GO" id="GO:0003676">
    <property type="term" value="F:nucleic acid binding"/>
    <property type="evidence" value="ECO:0007669"/>
    <property type="project" value="InterPro"/>
</dbReference>
<feature type="compositionally biased region" description="Basic residues" evidence="2">
    <location>
        <begin position="112"/>
        <end position="125"/>
    </location>
</feature>
<feature type="domain" description="CCHC-type" evidence="3">
    <location>
        <begin position="163"/>
        <end position="177"/>
    </location>
</feature>
<dbReference type="GeneID" id="120112232"/>
<dbReference type="Pfam" id="PF14223">
    <property type="entry name" value="Retrotran_gag_2"/>
    <property type="match status" value="1"/>
</dbReference>
<reference evidence="5" key="2">
    <citation type="submission" date="2025-08" db="UniProtKB">
        <authorList>
            <consortium name="RefSeq"/>
        </authorList>
    </citation>
    <scope>IDENTIFICATION</scope>
    <source>
        <tissue evidence="5">Young leaves</tissue>
    </source>
</reference>
<dbReference type="Pfam" id="PF22936">
    <property type="entry name" value="Pol_BBD"/>
    <property type="match status" value="1"/>
</dbReference>